<evidence type="ECO:0000313" key="3">
    <source>
        <dbReference type="EMBL" id="GGG81263.1"/>
    </source>
</evidence>
<keyword evidence="4" id="KW-1185">Reference proteome</keyword>
<reference evidence="3" key="1">
    <citation type="journal article" date="2014" name="Int. J. Syst. Evol. Microbiol.">
        <title>Complete genome sequence of Corynebacterium casei LMG S-19264T (=DSM 44701T), isolated from a smear-ripened cheese.</title>
        <authorList>
            <consortium name="US DOE Joint Genome Institute (JGI-PGF)"/>
            <person name="Walter F."/>
            <person name="Albersmeier A."/>
            <person name="Kalinowski J."/>
            <person name="Ruckert C."/>
        </authorList>
    </citation>
    <scope>NUCLEOTIDE SEQUENCE</scope>
    <source>
        <strain evidence="3">CGMCC 1.12195</strain>
    </source>
</reference>
<evidence type="ECO:0000256" key="1">
    <source>
        <dbReference type="SAM" id="Phobius"/>
    </source>
</evidence>
<accession>A0A917M867</accession>
<dbReference type="AlphaFoldDB" id="A0A917M867"/>
<reference evidence="3" key="2">
    <citation type="submission" date="2020-09" db="EMBL/GenBank/DDBJ databases">
        <authorList>
            <person name="Sun Q."/>
            <person name="Zhou Y."/>
        </authorList>
    </citation>
    <scope>NUCLEOTIDE SEQUENCE</scope>
    <source>
        <strain evidence="3">CGMCC 1.12195</strain>
    </source>
</reference>
<dbReference type="InterPro" id="IPR036291">
    <property type="entry name" value="NAD(P)-bd_dom_sf"/>
</dbReference>
<name>A0A917M867_9SPHI</name>
<evidence type="ECO:0000313" key="4">
    <source>
        <dbReference type="Proteomes" id="UP000660862"/>
    </source>
</evidence>
<feature type="domain" description="Gfo/Idh/MocA-like oxidoreductase N-terminal" evidence="2">
    <location>
        <begin position="54"/>
        <end position="177"/>
    </location>
</feature>
<keyword evidence="1" id="KW-0472">Membrane</keyword>
<proteinExistence type="predicted"/>
<dbReference type="EMBL" id="BMER01000001">
    <property type="protein sequence ID" value="GGG81263.1"/>
    <property type="molecule type" value="Genomic_DNA"/>
</dbReference>
<keyword evidence="1" id="KW-0812">Transmembrane</keyword>
<dbReference type="Proteomes" id="UP000660862">
    <property type="component" value="Unassembled WGS sequence"/>
</dbReference>
<evidence type="ECO:0000259" key="2">
    <source>
        <dbReference type="Pfam" id="PF01408"/>
    </source>
</evidence>
<dbReference type="PANTHER" id="PTHR43818">
    <property type="entry name" value="BCDNA.GH03377"/>
    <property type="match status" value="1"/>
</dbReference>
<protein>
    <submittedName>
        <fullName evidence="3">Dehydrogenase</fullName>
    </submittedName>
</protein>
<dbReference type="Pfam" id="PF01408">
    <property type="entry name" value="GFO_IDH_MocA"/>
    <property type="match status" value="1"/>
</dbReference>
<organism evidence="3 4">
    <name type="scientific">Parapedobacter pyrenivorans</name>
    <dbReference type="NCBI Taxonomy" id="1305674"/>
    <lineage>
        <taxon>Bacteria</taxon>
        <taxon>Pseudomonadati</taxon>
        <taxon>Bacteroidota</taxon>
        <taxon>Sphingobacteriia</taxon>
        <taxon>Sphingobacteriales</taxon>
        <taxon>Sphingobacteriaceae</taxon>
        <taxon>Parapedobacter</taxon>
    </lineage>
</organism>
<feature type="transmembrane region" description="Helical" evidence="1">
    <location>
        <begin position="23"/>
        <end position="42"/>
    </location>
</feature>
<comment type="caution">
    <text evidence="3">The sequence shown here is derived from an EMBL/GenBank/DDBJ whole genome shotgun (WGS) entry which is preliminary data.</text>
</comment>
<dbReference type="InterPro" id="IPR050463">
    <property type="entry name" value="Gfo/Idh/MocA_oxidrdct_glycsds"/>
</dbReference>
<dbReference type="Gene3D" id="3.40.50.720">
    <property type="entry name" value="NAD(P)-binding Rossmann-like Domain"/>
    <property type="match status" value="1"/>
</dbReference>
<dbReference type="InterPro" id="IPR000683">
    <property type="entry name" value="Gfo/Idh/MocA-like_OxRdtase_N"/>
</dbReference>
<sequence>MNGVTFNQHSNNSMSRRLDRKSFIRSVAVAGIGLGMLGRYGLQAKSFAPITGKRIGIIGLDTSHSEVFCRMINEMGAEGLGYRVTVAYHPASNRDVLNLVPSVSKALTDAGVTLVNSMDALLDACDVVLLETIEGGPHLEQVLPVFEAKKRVFIDKPLAASLPGARAIASASERYGTPFFSSSSLRFDPNVQQVMQGSVGKVNGADVYTPAELEESHLDMAWYAIHGLEMLYAVLGPGCQQVSRIYTPEADVVTGVWADGRIGTVRGVRKWPVGIAGTAFGEKGTAPLGPFSDQAYRGLITQIIQFFDTGIAPVKPADTLEMFAFMEAADRSRKRNGKAVALDV</sequence>
<dbReference type="GO" id="GO:0000166">
    <property type="term" value="F:nucleotide binding"/>
    <property type="evidence" value="ECO:0007669"/>
    <property type="project" value="InterPro"/>
</dbReference>
<gene>
    <name evidence="3" type="ORF">GCM10007415_12330</name>
</gene>
<dbReference type="PANTHER" id="PTHR43818:SF9">
    <property type="entry name" value="HYPOTHETICAL OXIDOREDUCTASE"/>
    <property type="match status" value="1"/>
</dbReference>
<dbReference type="SUPFAM" id="SSF51735">
    <property type="entry name" value="NAD(P)-binding Rossmann-fold domains"/>
    <property type="match status" value="1"/>
</dbReference>
<keyword evidence="1" id="KW-1133">Transmembrane helix</keyword>